<sequence>MTPLVRRIFQRKISPIDLDIGKNNVINMDYIMLHYHRQCLDFFVQDSSCHVYSMYYVWQPVI</sequence>
<name>A0A1Y3B4B2_EURMA</name>
<dbReference type="EMBL" id="MUJZ01044709">
    <property type="protein sequence ID" value="OTF74904.1"/>
    <property type="molecule type" value="Genomic_DNA"/>
</dbReference>
<protein>
    <submittedName>
        <fullName evidence="1">Uncharacterized protein</fullName>
    </submittedName>
</protein>
<dbReference type="AlphaFoldDB" id="A0A1Y3B4B2"/>
<keyword evidence="2" id="KW-1185">Reference proteome</keyword>
<evidence type="ECO:0000313" key="1">
    <source>
        <dbReference type="EMBL" id="OTF74904.1"/>
    </source>
</evidence>
<dbReference type="Proteomes" id="UP000194236">
    <property type="component" value="Unassembled WGS sequence"/>
</dbReference>
<reference evidence="1 2" key="1">
    <citation type="submission" date="2017-03" db="EMBL/GenBank/DDBJ databases">
        <title>Genome Survey of Euroglyphus maynei.</title>
        <authorList>
            <person name="Arlian L.G."/>
            <person name="Morgan M.S."/>
            <person name="Rider S.D."/>
        </authorList>
    </citation>
    <scope>NUCLEOTIDE SEQUENCE [LARGE SCALE GENOMIC DNA]</scope>
    <source>
        <strain evidence="1">Arlian Lab</strain>
        <tissue evidence="1">Whole body</tissue>
    </source>
</reference>
<evidence type="ECO:0000313" key="2">
    <source>
        <dbReference type="Proteomes" id="UP000194236"/>
    </source>
</evidence>
<gene>
    <name evidence="1" type="ORF">BLA29_001454</name>
</gene>
<proteinExistence type="predicted"/>
<comment type="caution">
    <text evidence="1">The sequence shown here is derived from an EMBL/GenBank/DDBJ whole genome shotgun (WGS) entry which is preliminary data.</text>
</comment>
<organism evidence="1 2">
    <name type="scientific">Euroglyphus maynei</name>
    <name type="common">Mayne's house dust mite</name>
    <dbReference type="NCBI Taxonomy" id="6958"/>
    <lineage>
        <taxon>Eukaryota</taxon>
        <taxon>Metazoa</taxon>
        <taxon>Ecdysozoa</taxon>
        <taxon>Arthropoda</taxon>
        <taxon>Chelicerata</taxon>
        <taxon>Arachnida</taxon>
        <taxon>Acari</taxon>
        <taxon>Acariformes</taxon>
        <taxon>Sarcoptiformes</taxon>
        <taxon>Astigmata</taxon>
        <taxon>Psoroptidia</taxon>
        <taxon>Analgoidea</taxon>
        <taxon>Pyroglyphidae</taxon>
        <taxon>Pyroglyphinae</taxon>
        <taxon>Euroglyphus</taxon>
    </lineage>
</organism>
<accession>A0A1Y3B4B2</accession>